<dbReference type="EMBL" id="QOUW02000133">
    <property type="protein sequence ID" value="RIW05313.1"/>
    <property type="molecule type" value="Genomic_DNA"/>
</dbReference>
<dbReference type="SMART" id="SM00257">
    <property type="entry name" value="LysM"/>
    <property type="match status" value="1"/>
</dbReference>
<protein>
    <submittedName>
        <fullName evidence="4">LysM peptidoglycan-binding domain-containing protein</fullName>
    </submittedName>
</protein>
<name>A0A8B3DDX4_VIBHA</name>
<evidence type="ECO:0000313" key="5">
    <source>
        <dbReference type="Proteomes" id="UP000253437"/>
    </source>
</evidence>
<sequence length="264" mass="30010">MQKRKIAIICATSISTLVVAKPSNWYVGGSVTHNGKTETEVPDSAFGASMKMGYQLSPTWAIETSTGTYGQLDMLMTNNAQKRMRREPRYRTDLSLLGYLPISRRYKLYGGLGAMMENNDWSSVSQIGIRYNLDKHWSIDLGYKFIFTQDPEYKLQSFGLSARYRLPSTNRVQKYPTYDDMNATSTTQISHEVVSPPEKKPAPRADCKPKPYHVTFGDWLYKIANEHQITFAELKAVNNGFKDLNNINIIYPGQVIKVPNLQCK</sequence>
<dbReference type="RefSeq" id="WP_101960531.1">
    <property type="nucleotide sequence ID" value="NZ_NISD01000007.1"/>
</dbReference>
<dbReference type="PROSITE" id="PS51782">
    <property type="entry name" value="LYSM"/>
    <property type="match status" value="1"/>
</dbReference>
<evidence type="ECO:0000313" key="4">
    <source>
        <dbReference type="EMBL" id="RIW05313.1"/>
    </source>
</evidence>
<dbReference type="AlphaFoldDB" id="A0A8B3DDX4"/>
<feature type="chain" id="PRO_5032542530" evidence="2">
    <location>
        <begin position="21"/>
        <end position="264"/>
    </location>
</feature>
<evidence type="ECO:0000256" key="1">
    <source>
        <dbReference type="ARBA" id="ARBA00022729"/>
    </source>
</evidence>
<dbReference type="Pfam" id="PF01476">
    <property type="entry name" value="LysM"/>
    <property type="match status" value="1"/>
</dbReference>
<evidence type="ECO:0000256" key="2">
    <source>
        <dbReference type="SAM" id="SignalP"/>
    </source>
</evidence>
<dbReference type="Pfam" id="PF13505">
    <property type="entry name" value="OMP_b-brl"/>
    <property type="match status" value="1"/>
</dbReference>
<comment type="caution">
    <text evidence="4">The sequence shown here is derived from an EMBL/GenBank/DDBJ whole genome shotgun (WGS) entry which is preliminary data.</text>
</comment>
<dbReference type="Gene3D" id="2.40.160.20">
    <property type="match status" value="1"/>
</dbReference>
<dbReference type="InterPro" id="IPR036779">
    <property type="entry name" value="LysM_dom_sf"/>
</dbReference>
<dbReference type="InterPro" id="IPR011250">
    <property type="entry name" value="OMP/PagP_B-barrel"/>
</dbReference>
<feature type="domain" description="LysM" evidence="3">
    <location>
        <begin position="210"/>
        <end position="258"/>
    </location>
</feature>
<dbReference type="InterPro" id="IPR027385">
    <property type="entry name" value="Beta-barrel_OMP"/>
</dbReference>
<feature type="signal peptide" evidence="2">
    <location>
        <begin position="1"/>
        <end position="20"/>
    </location>
</feature>
<gene>
    <name evidence="4" type="ORF">DS957_022855</name>
</gene>
<proteinExistence type="predicted"/>
<evidence type="ECO:0000259" key="3">
    <source>
        <dbReference type="PROSITE" id="PS51782"/>
    </source>
</evidence>
<dbReference type="SUPFAM" id="SSF56925">
    <property type="entry name" value="OMPA-like"/>
    <property type="match status" value="1"/>
</dbReference>
<dbReference type="Proteomes" id="UP000253437">
    <property type="component" value="Unassembled WGS sequence"/>
</dbReference>
<dbReference type="InterPro" id="IPR018392">
    <property type="entry name" value="LysM"/>
</dbReference>
<dbReference type="CDD" id="cd00118">
    <property type="entry name" value="LysM"/>
    <property type="match status" value="1"/>
</dbReference>
<accession>A0A8B3DDX4</accession>
<keyword evidence="1 2" id="KW-0732">Signal</keyword>
<organism evidence="4 5">
    <name type="scientific">Vibrio harveyi</name>
    <name type="common">Beneckea harveyi</name>
    <dbReference type="NCBI Taxonomy" id="669"/>
    <lineage>
        <taxon>Bacteria</taxon>
        <taxon>Pseudomonadati</taxon>
        <taxon>Pseudomonadota</taxon>
        <taxon>Gammaproteobacteria</taxon>
        <taxon>Vibrionales</taxon>
        <taxon>Vibrionaceae</taxon>
        <taxon>Vibrio</taxon>
    </lineage>
</organism>
<dbReference type="Gene3D" id="3.10.350.10">
    <property type="entry name" value="LysM domain"/>
    <property type="match status" value="1"/>
</dbReference>
<reference evidence="4 5" key="1">
    <citation type="submission" date="2018-08" db="EMBL/GenBank/DDBJ databases">
        <title>Vibrio harveyi strains pathogenic to white snook Centropomus viridis Lockington (1877) and potential probiotic bacteria.</title>
        <authorList>
            <person name="Soto-Rodriguez S."/>
            <person name="Gomez-Gil B."/>
            <person name="Lozano-Olvera R."/>
        </authorList>
    </citation>
    <scope>NUCLEOTIDE SEQUENCE [LARGE SCALE GENOMIC DNA]</scope>
    <source>
        <strain evidence="4 5">CAIM 1508</strain>
    </source>
</reference>
<dbReference type="SUPFAM" id="SSF54106">
    <property type="entry name" value="LysM domain"/>
    <property type="match status" value="1"/>
</dbReference>